<reference evidence="3" key="1">
    <citation type="submission" date="2013-01" db="EMBL/GenBank/DDBJ databases">
        <title>Draft Genome Sequence of a Mulberry Tree, Morus notabilis C.K. Schneid.</title>
        <authorList>
            <person name="He N."/>
            <person name="Zhao S."/>
        </authorList>
    </citation>
    <scope>NUCLEOTIDE SEQUENCE</scope>
</reference>
<dbReference type="OrthoDB" id="685075at2759"/>
<feature type="region of interest" description="Disordered" evidence="1">
    <location>
        <begin position="1"/>
        <end position="93"/>
    </location>
</feature>
<sequence>MDAKALAKSKRAHSLQHSRRHHPNQKPKAPSGVAAASETGGAKKPSGKQDKEKPLQPRGKSALPSNWDRYEQETDSGSEEPSGSGAIQKQNPDVVLPKSKGADYRHLIAEAQSQSHAYLDSFPSVDDVLAGEFSLAVGSMLSVRGEGILAWSADDNFIVNDKSTTHPEAAFLSLNLHALAEQLEKIDLAHRLFIEADLLPPELHVEVSETSRTQKCNQMPATNDVEAVSKLPEELTFNEVSLSASPSGGHPDPSLSIRGSSSVSQGVSNVNRVSQYDHKSNAPHFAVAQSSVDTFADPGKKRPEFEAVAAEAELDMLLDSFSEIKIPDSSGLSSADTLPVHEEASAAVFQPPRKDPNSSVLTNANLDDDLDDLLKETSSLTSQNSSFQPQRGSADHFVESSSPKSGTESKTLDDFFDSWLDTL</sequence>
<dbReference type="PANTHER" id="PTHR37260">
    <property type="entry name" value="PHOSPHORELAY PROTEIN"/>
    <property type="match status" value="1"/>
</dbReference>
<accession>W9QV97</accession>
<feature type="compositionally biased region" description="Polar residues" evidence="1">
    <location>
        <begin position="376"/>
        <end position="391"/>
    </location>
</feature>
<evidence type="ECO:0000313" key="2">
    <source>
        <dbReference type="EMBL" id="EXB54953.1"/>
    </source>
</evidence>
<keyword evidence="3" id="KW-1185">Reference proteome</keyword>
<evidence type="ECO:0000313" key="3">
    <source>
        <dbReference type="Proteomes" id="UP000030645"/>
    </source>
</evidence>
<dbReference type="AlphaFoldDB" id="W9QV97"/>
<dbReference type="InterPro" id="IPR053342">
    <property type="entry name" value="Exosome_cofactor/PTGS_suppr"/>
</dbReference>
<feature type="region of interest" description="Disordered" evidence="1">
    <location>
        <begin position="241"/>
        <end position="263"/>
    </location>
</feature>
<proteinExistence type="predicted"/>
<dbReference type="PANTHER" id="PTHR37260:SF2">
    <property type="entry name" value="PROTEIN ECERIFERUM 16"/>
    <property type="match status" value="1"/>
</dbReference>
<name>W9QV97_9ROSA</name>
<dbReference type="EMBL" id="KE344217">
    <property type="protein sequence ID" value="EXB54953.1"/>
    <property type="molecule type" value="Genomic_DNA"/>
</dbReference>
<dbReference type="eggNOG" id="ENOG502QPUK">
    <property type="taxonomic scope" value="Eukaryota"/>
</dbReference>
<feature type="compositionally biased region" description="Polar residues" evidence="1">
    <location>
        <begin position="399"/>
        <end position="409"/>
    </location>
</feature>
<protein>
    <submittedName>
        <fullName evidence="2">Uncharacterized protein</fullName>
    </submittedName>
</protein>
<feature type="region of interest" description="Disordered" evidence="1">
    <location>
        <begin position="345"/>
        <end position="412"/>
    </location>
</feature>
<dbReference type="KEGG" id="mnt:21393822"/>
<feature type="compositionally biased region" description="Basic residues" evidence="1">
    <location>
        <begin position="7"/>
        <end position="25"/>
    </location>
</feature>
<dbReference type="Proteomes" id="UP000030645">
    <property type="component" value="Unassembled WGS sequence"/>
</dbReference>
<feature type="compositionally biased region" description="Polar residues" evidence="1">
    <location>
        <begin position="79"/>
        <end position="91"/>
    </location>
</feature>
<dbReference type="STRING" id="981085.W9QV97"/>
<gene>
    <name evidence="2" type="ORF">L484_010532</name>
</gene>
<evidence type="ECO:0000256" key="1">
    <source>
        <dbReference type="SAM" id="MobiDB-lite"/>
    </source>
</evidence>
<organism evidence="2 3">
    <name type="scientific">Morus notabilis</name>
    <dbReference type="NCBI Taxonomy" id="981085"/>
    <lineage>
        <taxon>Eukaryota</taxon>
        <taxon>Viridiplantae</taxon>
        <taxon>Streptophyta</taxon>
        <taxon>Embryophyta</taxon>
        <taxon>Tracheophyta</taxon>
        <taxon>Spermatophyta</taxon>
        <taxon>Magnoliopsida</taxon>
        <taxon>eudicotyledons</taxon>
        <taxon>Gunneridae</taxon>
        <taxon>Pentapetalae</taxon>
        <taxon>rosids</taxon>
        <taxon>fabids</taxon>
        <taxon>Rosales</taxon>
        <taxon>Moraceae</taxon>
        <taxon>Moreae</taxon>
        <taxon>Morus</taxon>
    </lineage>
</organism>